<sequence>MSYVCLTVEEDCKSRSSIKRRSSSSKSRCSSAHFSSSIAHLRIAAYRSRSSSSVRSLSARSRSRLRRAAASSSDSDASRSPAIVPTSGDEMGRLSLPAPTPVEGGHRNAIGLGFGWIKTDGMESKFFGWRGLRRVGAAASAGDSMGDRFGPGSKRWGFEFESLAGAYYIAIPEDIPPVSLTDKAHRRPEVGPVNILEPRGGWDTESGALIGKAKVLGRKRSRPRQLARLGAPTYFDPPFIRACIIDTSYGRYRSWGPRLSSNHEAGGVLEYSSFGSHAYGMSNDGHHDAST</sequence>
<evidence type="ECO:0000256" key="1">
    <source>
        <dbReference type="SAM" id="MobiDB-lite"/>
    </source>
</evidence>
<organism evidence="2 3">
    <name type="scientific">Ensete ventricosum</name>
    <name type="common">Abyssinian banana</name>
    <name type="synonym">Musa ensete</name>
    <dbReference type="NCBI Taxonomy" id="4639"/>
    <lineage>
        <taxon>Eukaryota</taxon>
        <taxon>Viridiplantae</taxon>
        <taxon>Streptophyta</taxon>
        <taxon>Embryophyta</taxon>
        <taxon>Tracheophyta</taxon>
        <taxon>Spermatophyta</taxon>
        <taxon>Magnoliopsida</taxon>
        <taxon>Liliopsida</taxon>
        <taxon>Zingiberales</taxon>
        <taxon>Musaceae</taxon>
        <taxon>Ensete</taxon>
    </lineage>
</organism>
<feature type="compositionally biased region" description="Low complexity" evidence="1">
    <location>
        <begin position="24"/>
        <end position="35"/>
    </location>
</feature>
<feature type="compositionally biased region" description="Low complexity" evidence="1">
    <location>
        <begin position="68"/>
        <end position="80"/>
    </location>
</feature>
<comment type="caution">
    <text evidence="2">The sequence shown here is derived from an EMBL/GenBank/DDBJ whole genome shotgun (WGS) entry which is preliminary data.</text>
</comment>
<dbReference type="Proteomes" id="UP000287651">
    <property type="component" value="Unassembled WGS sequence"/>
</dbReference>
<dbReference type="AlphaFoldDB" id="A0A427ADA6"/>
<feature type="region of interest" description="Disordered" evidence="1">
    <location>
        <begin position="65"/>
        <end position="94"/>
    </location>
</feature>
<evidence type="ECO:0000313" key="2">
    <source>
        <dbReference type="EMBL" id="RRT74228.1"/>
    </source>
</evidence>
<gene>
    <name evidence="2" type="ORF">B296_00017310</name>
</gene>
<protein>
    <submittedName>
        <fullName evidence="2">Uncharacterized protein</fullName>
    </submittedName>
</protein>
<name>A0A427ADA6_ENSVE</name>
<evidence type="ECO:0000313" key="3">
    <source>
        <dbReference type="Proteomes" id="UP000287651"/>
    </source>
</evidence>
<reference evidence="2 3" key="1">
    <citation type="journal article" date="2014" name="Agronomy (Basel)">
        <title>A Draft Genome Sequence for Ensete ventricosum, the Drought-Tolerant Tree Against Hunger.</title>
        <authorList>
            <person name="Harrison J."/>
            <person name="Moore K.A."/>
            <person name="Paszkiewicz K."/>
            <person name="Jones T."/>
            <person name="Grant M."/>
            <person name="Ambacheew D."/>
            <person name="Muzemil S."/>
            <person name="Studholme D.J."/>
        </authorList>
    </citation>
    <scope>NUCLEOTIDE SEQUENCE [LARGE SCALE GENOMIC DNA]</scope>
</reference>
<proteinExistence type="predicted"/>
<dbReference type="EMBL" id="AMZH03002840">
    <property type="protein sequence ID" value="RRT74228.1"/>
    <property type="molecule type" value="Genomic_DNA"/>
</dbReference>
<accession>A0A427ADA6</accession>
<feature type="region of interest" description="Disordered" evidence="1">
    <location>
        <begin position="15"/>
        <end position="35"/>
    </location>
</feature>